<accession>A0A2P2KG42</accession>
<feature type="transmembrane region" description="Helical" evidence="1">
    <location>
        <begin position="115"/>
        <end position="136"/>
    </location>
</feature>
<dbReference type="EMBL" id="GGEC01024212">
    <property type="protein sequence ID" value="MBX04696.1"/>
    <property type="molecule type" value="Transcribed_RNA"/>
</dbReference>
<protein>
    <submittedName>
        <fullName evidence="2">Uncharacterized protein MANES_07G046900</fullName>
    </submittedName>
</protein>
<dbReference type="AlphaFoldDB" id="A0A2P2KG42"/>
<evidence type="ECO:0000313" key="2">
    <source>
        <dbReference type="EMBL" id="MBX04696.1"/>
    </source>
</evidence>
<evidence type="ECO:0000256" key="1">
    <source>
        <dbReference type="SAM" id="Phobius"/>
    </source>
</evidence>
<organism evidence="2">
    <name type="scientific">Rhizophora mucronata</name>
    <name type="common">Asiatic mangrove</name>
    <dbReference type="NCBI Taxonomy" id="61149"/>
    <lineage>
        <taxon>Eukaryota</taxon>
        <taxon>Viridiplantae</taxon>
        <taxon>Streptophyta</taxon>
        <taxon>Embryophyta</taxon>
        <taxon>Tracheophyta</taxon>
        <taxon>Spermatophyta</taxon>
        <taxon>Magnoliopsida</taxon>
        <taxon>eudicotyledons</taxon>
        <taxon>Gunneridae</taxon>
        <taxon>Pentapetalae</taxon>
        <taxon>rosids</taxon>
        <taxon>fabids</taxon>
        <taxon>Malpighiales</taxon>
        <taxon>Rhizophoraceae</taxon>
        <taxon>Rhizophora</taxon>
    </lineage>
</organism>
<sequence>MLLRRWDNIVHLWLPVNFRTPHPLHVVPLTSLASNLSHCWGMINGSRGRGWGGSRSRSRDHVHLLLRLNRCSRYSHSSGVFGAGDLPVRPVSRRSSDSRRHAHRHSSGRKLFRQLLSVVIAGGITTPKILITLIPVHSLLLLFSDLQPLQLCLQTNLIGPDNPIITG</sequence>
<proteinExistence type="predicted"/>
<keyword evidence="1" id="KW-0812">Transmembrane</keyword>
<keyword evidence="1" id="KW-1133">Transmembrane helix</keyword>
<name>A0A2P2KG42_RHIMU</name>
<reference evidence="2" key="1">
    <citation type="submission" date="2018-02" db="EMBL/GenBank/DDBJ databases">
        <title>Rhizophora mucronata_Transcriptome.</title>
        <authorList>
            <person name="Meera S.P."/>
            <person name="Sreeshan A."/>
            <person name="Augustine A."/>
        </authorList>
    </citation>
    <scope>NUCLEOTIDE SEQUENCE</scope>
    <source>
        <tissue evidence="2">Leaf</tissue>
    </source>
</reference>
<keyword evidence="1" id="KW-0472">Membrane</keyword>